<dbReference type="InterPro" id="IPR036871">
    <property type="entry name" value="PX_dom_sf"/>
</dbReference>
<reference evidence="14 15" key="1">
    <citation type="submission" date="2016-03" db="EMBL/GenBank/DDBJ databases">
        <title>Choanephora cucurbitarum.</title>
        <authorList>
            <person name="Min B."/>
            <person name="Park H."/>
            <person name="Park J.-H."/>
            <person name="Shin H.-D."/>
            <person name="Choi I.-G."/>
        </authorList>
    </citation>
    <scope>NUCLEOTIDE SEQUENCE [LARGE SCALE GENOMIC DNA]</scope>
    <source>
        <strain evidence="14 15">KUS-F28377</strain>
    </source>
</reference>
<evidence type="ECO:0000256" key="10">
    <source>
        <dbReference type="ARBA" id="ARBA00023121"/>
    </source>
</evidence>
<evidence type="ECO:0000256" key="4">
    <source>
        <dbReference type="ARBA" id="ARBA00010883"/>
    </source>
</evidence>
<dbReference type="PANTHER" id="PTHR45963">
    <property type="entry name" value="RE52028P"/>
    <property type="match status" value="1"/>
</dbReference>
<evidence type="ECO:0000256" key="9">
    <source>
        <dbReference type="ARBA" id="ARBA00023034"/>
    </source>
</evidence>
<evidence type="ECO:0000256" key="12">
    <source>
        <dbReference type="ARBA" id="ARBA00025533"/>
    </source>
</evidence>
<comment type="subcellular location">
    <subcellularLocation>
        <location evidence="3">Cytoplasm</location>
    </subcellularLocation>
    <subcellularLocation>
        <location evidence="2">Golgi apparatus membrane</location>
        <topology evidence="2">Peripheral membrane protein</topology>
        <orientation evidence="2">Cytoplasmic side</orientation>
    </subcellularLocation>
    <subcellularLocation>
        <location evidence="1">Prevacuolar compartment membrane</location>
        <topology evidence="1">Peripheral membrane protein</topology>
        <orientation evidence="1">Cytoplasmic side</orientation>
    </subcellularLocation>
</comment>
<dbReference type="GO" id="GO:0034499">
    <property type="term" value="P:late endosome to Golgi transport"/>
    <property type="evidence" value="ECO:0007669"/>
    <property type="project" value="TreeGrafter"/>
</dbReference>
<keyword evidence="10" id="KW-0446">Lipid-binding</keyword>
<dbReference type="InterPro" id="IPR051074">
    <property type="entry name" value="Sorting_Nexin"/>
</dbReference>
<organism evidence="14 15">
    <name type="scientific">Choanephora cucurbitarum</name>
    <dbReference type="NCBI Taxonomy" id="101091"/>
    <lineage>
        <taxon>Eukaryota</taxon>
        <taxon>Fungi</taxon>
        <taxon>Fungi incertae sedis</taxon>
        <taxon>Mucoromycota</taxon>
        <taxon>Mucoromycotina</taxon>
        <taxon>Mucoromycetes</taxon>
        <taxon>Mucorales</taxon>
        <taxon>Mucorineae</taxon>
        <taxon>Choanephoraceae</taxon>
        <taxon>Choanephoroideae</taxon>
        <taxon>Choanephora</taxon>
    </lineage>
</organism>
<comment type="function">
    <text evidence="12">Required for retention of late Golgi membrane proteins. Component of the retrieval machinery that functions by direct interaction with the cytosolic tails of certain TGN membrane proteins during the sorting/budding process at the prevacuolar compartment. Binds phosphatidylinositol 3-phosphate (PtdIns(P3)).</text>
</comment>
<dbReference type="PANTHER" id="PTHR45963:SF2">
    <property type="entry name" value="RE52028P"/>
    <property type="match status" value="1"/>
</dbReference>
<keyword evidence="6" id="KW-0813">Transport</keyword>
<evidence type="ECO:0000256" key="2">
    <source>
        <dbReference type="ARBA" id="ARBA00004255"/>
    </source>
</evidence>
<dbReference type="Proteomes" id="UP000093000">
    <property type="component" value="Unassembled WGS sequence"/>
</dbReference>
<accession>A0A1C7N6B5</accession>
<sequence>MHVSALIKTTTEPIEEIKGLPDSYIEIEVKAPQTHGTGFGMYTDYEVVCRTNNPVFQLKQSSVRRRYSKFESLKFKLEENDYEIKVPNLPGKVFKNRFSDQVIEERRQKLERFLQILCSNINLIQDYEESKAKMIVRFIQGKY</sequence>
<evidence type="ECO:0000256" key="6">
    <source>
        <dbReference type="ARBA" id="ARBA00022448"/>
    </source>
</evidence>
<evidence type="ECO:0000256" key="7">
    <source>
        <dbReference type="ARBA" id="ARBA00022490"/>
    </source>
</evidence>
<dbReference type="SUPFAM" id="SSF64268">
    <property type="entry name" value="PX domain"/>
    <property type="match status" value="1"/>
</dbReference>
<keyword evidence="8" id="KW-0653">Protein transport</keyword>
<dbReference type="PROSITE" id="PS50195">
    <property type="entry name" value="PX"/>
    <property type="match status" value="1"/>
</dbReference>
<evidence type="ECO:0000256" key="3">
    <source>
        <dbReference type="ARBA" id="ARBA00004496"/>
    </source>
</evidence>
<dbReference type="GO" id="GO:0032456">
    <property type="term" value="P:endocytic recycling"/>
    <property type="evidence" value="ECO:0007669"/>
    <property type="project" value="TreeGrafter"/>
</dbReference>
<proteinExistence type="inferred from homology"/>
<keyword evidence="9" id="KW-0333">Golgi apparatus</keyword>
<dbReference type="SMART" id="SM00312">
    <property type="entry name" value="PX"/>
    <property type="match status" value="1"/>
</dbReference>
<dbReference type="Gene3D" id="3.30.1520.10">
    <property type="entry name" value="Phox-like domain"/>
    <property type="match status" value="1"/>
</dbReference>
<keyword evidence="11" id="KW-0472">Membrane</keyword>
<dbReference type="Pfam" id="PF00787">
    <property type="entry name" value="PX"/>
    <property type="match status" value="1"/>
</dbReference>
<keyword evidence="15" id="KW-1185">Reference proteome</keyword>
<evidence type="ECO:0000256" key="8">
    <source>
        <dbReference type="ARBA" id="ARBA00022927"/>
    </source>
</evidence>
<protein>
    <recommendedName>
        <fullName evidence="5">Sorting nexin-3</fullName>
    </recommendedName>
</protein>
<evidence type="ECO:0000256" key="1">
    <source>
        <dbReference type="ARBA" id="ARBA00004179"/>
    </source>
</evidence>
<evidence type="ECO:0000256" key="11">
    <source>
        <dbReference type="ARBA" id="ARBA00023136"/>
    </source>
</evidence>
<keyword evidence="7" id="KW-0963">Cytoplasm</keyword>
<dbReference type="InParanoid" id="A0A1C7N6B5"/>
<dbReference type="InterPro" id="IPR001683">
    <property type="entry name" value="PX_dom"/>
</dbReference>
<dbReference type="GO" id="GO:0031901">
    <property type="term" value="C:early endosome membrane"/>
    <property type="evidence" value="ECO:0007669"/>
    <property type="project" value="TreeGrafter"/>
</dbReference>
<evidence type="ECO:0000313" key="14">
    <source>
        <dbReference type="EMBL" id="OBZ84149.1"/>
    </source>
</evidence>
<dbReference type="GO" id="GO:0015031">
    <property type="term" value="P:protein transport"/>
    <property type="evidence" value="ECO:0007669"/>
    <property type="project" value="UniProtKB-KW"/>
</dbReference>
<dbReference type="GO" id="GO:0032266">
    <property type="term" value="F:phosphatidylinositol-3-phosphate binding"/>
    <property type="evidence" value="ECO:0007669"/>
    <property type="project" value="TreeGrafter"/>
</dbReference>
<dbReference type="OrthoDB" id="5227681at2759"/>
<comment type="similarity">
    <text evidence="4">Belongs to the sorting nexin family.</text>
</comment>
<name>A0A1C7N6B5_9FUNG</name>
<evidence type="ECO:0000256" key="5">
    <source>
        <dbReference type="ARBA" id="ARBA00020436"/>
    </source>
</evidence>
<dbReference type="STRING" id="101091.A0A1C7N6B5"/>
<dbReference type="AlphaFoldDB" id="A0A1C7N6B5"/>
<gene>
    <name evidence="14" type="primary">SNX3</name>
    <name evidence="14" type="ORF">A0J61_07800</name>
</gene>
<evidence type="ECO:0000313" key="15">
    <source>
        <dbReference type="Proteomes" id="UP000093000"/>
    </source>
</evidence>
<dbReference type="GO" id="GO:0030904">
    <property type="term" value="C:retromer complex"/>
    <property type="evidence" value="ECO:0007669"/>
    <property type="project" value="TreeGrafter"/>
</dbReference>
<dbReference type="EMBL" id="LUGH01000549">
    <property type="protein sequence ID" value="OBZ84149.1"/>
    <property type="molecule type" value="Genomic_DNA"/>
</dbReference>
<comment type="caution">
    <text evidence="14">The sequence shown here is derived from an EMBL/GenBank/DDBJ whole genome shotgun (WGS) entry which is preliminary data.</text>
</comment>
<dbReference type="GO" id="GO:0000139">
    <property type="term" value="C:Golgi membrane"/>
    <property type="evidence" value="ECO:0007669"/>
    <property type="project" value="UniProtKB-SubCell"/>
</dbReference>
<feature type="domain" description="PX" evidence="13">
    <location>
        <begin position="23"/>
        <end position="143"/>
    </location>
</feature>
<evidence type="ECO:0000259" key="13">
    <source>
        <dbReference type="PROSITE" id="PS50195"/>
    </source>
</evidence>